<keyword evidence="1 2" id="KW-0238">DNA-binding</keyword>
<dbReference type="Gene3D" id="1.10.357.10">
    <property type="entry name" value="Tetracycline Repressor, domain 2"/>
    <property type="match status" value="1"/>
</dbReference>
<dbReference type="InterPro" id="IPR001647">
    <property type="entry name" value="HTH_TetR"/>
</dbReference>
<evidence type="ECO:0000313" key="4">
    <source>
        <dbReference type="EMBL" id="GIF58271.1"/>
    </source>
</evidence>
<organism evidence="4 5">
    <name type="scientific">Asanoa iriomotensis</name>
    <dbReference type="NCBI Taxonomy" id="234613"/>
    <lineage>
        <taxon>Bacteria</taxon>
        <taxon>Bacillati</taxon>
        <taxon>Actinomycetota</taxon>
        <taxon>Actinomycetes</taxon>
        <taxon>Micromonosporales</taxon>
        <taxon>Micromonosporaceae</taxon>
        <taxon>Asanoa</taxon>
    </lineage>
</organism>
<dbReference type="InterPro" id="IPR050109">
    <property type="entry name" value="HTH-type_TetR-like_transc_reg"/>
</dbReference>
<protein>
    <submittedName>
        <fullName evidence="4">TetR family transcriptional regulator</fullName>
    </submittedName>
</protein>
<evidence type="ECO:0000313" key="5">
    <source>
        <dbReference type="Proteomes" id="UP000624325"/>
    </source>
</evidence>
<dbReference type="InterPro" id="IPR009057">
    <property type="entry name" value="Homeodomain-like_sf"/>
</dbReference>
<evidence type="ECO:0000256" key="2">
    <source>
        <dbReference type="PROSITE-ProRule" id="PRU00335"/>
    </source>
</evidence>
<dbReference type="SUPFAM" id="SSF46689">
    <property type="entry name" value="Homeodomain-like"/>
    <property type="match status" value="1"/>
</dbReference>
<evidence type="ECO:0000259" key="3">
    <source>
        <dbReference type="PROSITE" id="PS50977"/>
    </source>
</evidence>
<dbReference type="Proteomes" id="UP000624325">
    <property type="component" value="Unassembled WGS sequence"/>
</dbReference>
<sequence>MFSSSEWWRYLDTDIHRDATPGAAPGGDGRHGMARLSRAEAQQRTREKVLAAARTEFLERGYRATKIDAIAERAELTRGAVYSNFPSKRALYFAVLGAAAMTDAPDAEPTATSPREALAEFARAWTARLPLWTDDDRSPSRLGVDLLPEIMADERTRWPYAQLMKLNALLLGLALENLAFAHLRTRTGRRVRIAESALTTLHGATQLAAAAPGFVEPFDVVRSCAQLADLDLDDAWLPPHLPYAVRPRPVDERWSPPPGGPSGGVVAILGLHRLGAVEEAVRATPPGTDVTLVLVSSDPGELSALARLALAEVETCLRAAFPPTALPRLAVLHDDTGALAAAAGVPAVSDATEAAILIRDGRIVARAEGFGACHAAATAAT</sequence>
<accession>A0ABQ4C752</accession>
<dbReference type="EMBL" id="BONC01000031">
    <property type="protein sequence ID" value="GIF58271.1"/>
    <property type="molecule type" value="Genomic_DNA"/>
</dbReference>
<dbReference type="Pfam" id="PF00440">
    <property type="entry name" value="TetR_N"/>
    <property type="match status" value="1"/>
</dbReference>
<name>A0ABQ4C752_9ACTN</name>
<dbReference type="PRINTS" id="PR00455">
    <property type="entry name" value="HTHTETR"/>
</dbReference>
<comment type="caution">
    <text evidence="4">The sequence shown here is derived from an EMBL/GenBank/DDBJ whole genome shotgun (WGS) entry which is preliminary data.</text>
</comment>
<proteinExistence type="predicted"/>
<reference evidence="4 5" key="1">
    <citation type="submission" date="2021-01" db="EMBL/GenBank/DDBJ databases">
        <title>Whole genome shotgun sequence of Asanoa iriomotensis NBRC 100142.</title>
        <authorList>
            <person name="Komaki H."/>
            <person name="Tamura T."/>
        </authorList>
    </citation>
    <scope>NUCLEOTIDE SEQUENCE [LARGE SCALE GENOMIC DNA]</scope>
    <source>
        <strain evidence="4 5">NBRC 100142</strain>
    </source>
</reference>
<evidence type="ECO:0000256" key="1">
    <source>
        <dbReference type="ARBA" id="ARBA00023125"/>
    </source>
</evidence>
<dbReference type="PANTHER" id="PTHR30055">
    <property type="entry name" value="HTH-TYPE TRANSCRIPTIONAL REGULATOR RUTR"/>
    <property type="match status" value="1"/>
</dbReference>
<keyword evidence="5" id="KW-1185">Reference proteome</keyword>
<gene>
    <name evidence="4" type="ORF">Air01nite_43660</name>
</gene>
<dbReference type="PROSITE" id="PS50977">
    <property type="entry name" value="HTH_TETR_2"/>
    <property type="match status" value="1"/>
</dbReference>
<feature type="domain" description="HTH tetR-type" evidence="3">
    <location>
        <begin position="43"/>
        <end position="103"/>
    </location>
</feature>
<feature type="DNA-binding region" description="H-T-H motif" evidence="2">
    <location>
        <begin position="66"/>
        <end position="85"/>
    </location>
</feature>
<dbReference type="PANTHER" id="PTHR30055:SF226">
    <property type="entry name" value="HTH-TYPE TRANSCRIPTIONAL REGULATOR PKSA"/>
    <property type="match status" value="1"/>
</dbReference>